<dbReference type="PANTHER" id="PTHR10578:SF101">
    <property type="entry name" value="L-LACTATE DEHYDROGENASE (CYTOCHROME B2)"/>
    <property type="match status" value="1"/>
</dbReference>
<keyword evidence="8" id="KW-0479">Metal-binding</keyword>
<comment type="cofactor">
    <cofactor evidence="1">
        <name>FMN</name>
        <dbReference type="ChEBI" id="CHEBI:58210"/>
    </cofactor>
</comment>
<evidence type="ECO:0000256" key="9">
    <source>
        <dbReference type="ARBA" id="ARBA00023002"/>
    </source>
</evidence>
<dbReference type="PROSITE" id="PS00191">
    <property type="entry name" value="CYTOCHROME_B5_1"/>
    <property type="match status" value="1"/>
</dbReference>
<evidence type="ECO:0000256" key="12">
    <source>
        <dbReference type="ARBA" id="ARBA00052399"/>
    </source>
</evidence>
<evidence type="ECO:0000259" key="19">
    <source>
        <dbReference type="PROSITE" id="PS51349"/>
    </source>
</evidence>
<evidence type="ECO:0000256" key="6">
    <source>
        <dbReference type="ARBA" id="ARBA00022630"/>
    </source>
</evidence>
<evidence type="ECO:0000256" key="1">
    <source>
        <dbReference type="ARBA" id="ARBA00001917"/>
    </source>
</evidence>
<dbReference type="InterPro" id="IPR037396">
    <property type="entry name" value="FMN_HAD"/>
</dbReference>
<dbReference type="InterPro" id="IPR000262">
    <property type="entry name" value="FMN-dep_DH"/>
</dbReference>
<evidence type="ECO:0000256" key="13">
    <source>
        <dbReference type="ARBA" id="ARBA00061137"/>
    </source>
</evidence>
<organism evidence="20 21">
    <name type="scientific">Calocera cornea HHB12733</name>
    <dbReference type="NCBI Taxonomy" id="1353952"/>
    <lineage>
        <taxon>Eukaryota</taxon>
        <taxon>Fungi</taxon>
        <taxon>Dikarya</taxon>
        <taxon>Basidiomycota</taxon>
        <taxon>Agaricomycotina</taxon>
        <taxon>Dacrymycetes</taxon>
        <taxon>Dacrymycetales</taxon>
        <taxon>Dacrymycetaceae</taxon>
        <taxon>Calocera</taxon>
    </lineage>
</organism>
<dbReference type="InterPro" id="IPR037458">
    <property type="entry name" value="L-MDH/L-LDH_FMN-bd"/>
</dbReference>
<dbReference type="SMART" id="SM01117">
    <property type="entry name" value="Cyt-b5"/>
    <property type="match status" value="1"/>
</dbReference>
<keyword evidence="17" id="KW-1133">Transmembrane helix</keyword>
<dbReference type="InterPro" id="IPR018506">
    <property type="entry name" value="Cyt_B5_heme-BS"/>
</dbReference>
<dbReference type="InterPro" id="IPR001199">
    <property type="entry name" value="Cyt_B5-like_heme/steroid-bd"/>
</dbReference>
<evidence type="ECO:0000256" key="10">
    <source>
        <dbReference type="ARBA" id="ARBA00023004"/>
    </source>
</evidence>
<feature type="transmembrane region" description="Helical" evidence="17">
    <location>
        <begin position="6"/>
        <end position="24"/>
    </location>
</feature>
<evidence type="ECO:0000256" key="16">
    <source>
        <dbReference type="ARBA" id="ARBA00068515"/>
    </source>
</evidence>
<dbReference type="SUPFAM" id="SSF55856">
    <property type="entry name" value="Cytochrome b5-like heme/steroid binding domain"/>
    <property type="match status" value="1"/>
</dbReference>
<dbReference type="Pfam" id="PF00173">
    <property type="entry name" value="Cyt-b5"/>
    <property type="match status" value="1"/>
</dbReference>
<dbReference type="GO" id="GO:0004460">
    <property type="term" value="F:L-lactate dehydrogenase (cytochrome) activity"/>
    <property type="evidence" value="ECO:0007669"/>
    <property type="project" value="UniProtKB-EC"/>
</dbReference>
<feature type="domain" description="FMN hydroxy acid dehydrogenase" evidence="19">
    <location>
        <begin position="149"/>
        <end position="510"/>
    </location>
</feature>
<evidence type="ECO:0000256" key="14">
    <source>
        <dbReference type="ARBA" id="ARBA00061589"/>
    </source>
</evidence>
<comment type="cofactor">
    <cofactor evidence="2">
        <name>heme b</name>
        <dbReference type="ChEBI" id="CHEBI:60344"/>
    </cofactor>
</comment>
<dbReference type="PROSITE" id="PS50255">
    <property type="entry name" value="CYTOCHROME_B5_2"/>
    <property type="match status" value="1"/>
</dbReference>
<evidence type="ECO:0000256" key="5">
    <source>
        <dbReference type="ARBA" id="ARBA00022617"/>
    </source>
</evidence>
<evidence type="ECO:0000313" key="21">
    <source>
        <dbReference type="Proteomes" id="UP000076842"/>
    </source>
</evidence>
<dbReference type="GO" id="GO:0005758">
    <property type="term" value="C:mitochondrial intermembrane space"/>
    <property type="evidence" value="ECO:0007669"/>
    <property type="project" value="UniProtKB-SubCell"/>
</dbReference>
<dbReference type="FunFam" id="3.20.20.70:FF:000062">
    <property type="entry name" value="Cytochrome b2, mitochondrial, putative"/>
    <property type="match status" value="1"/>
</dbReference>
<gene>
    <name evidence="20" type="ORF">CALCODRAFT_484877</name>
</gene>
<dbReference type="PANTHER" id="PTHR10578">
    <property type="entry name" value="S -2-HYDROXY-ACID OXIDASE-RELATED"/>
    <property type="match status" value="1"/>
</dbReference>
<name>A0A165EQD7_9BASI</name>
<comment type="catalytic activity">
    <reaction evidence="12">
        <text>(S)-lactate + 2 Fe(III)-[cytochrome c] = 2 Fe(II)-[cytochrome c] + pyruvate + 2 H(+)</text>
        <dbReference type="Rhea" id="RHEA:19909"/>
        <dbReference type="Rhea" id="RHEA-COMP:10350"/>
        <dbReference type="Rhea" id="RHEA-COMP:14399"/>
        <dbReference type="ChEBI" id="CHEBI:15361"/>
        <dbReference type="ChEBI" id="CHEBI:15378"/>
        <dbReference type="ChEBI" id="CHEBI:16651"/>
        <dbReference type="ChEBI" id="CHEBI:29033"/>
        <dbReference type="ChEBI" id="CHEBI:29034"/>
        <dbReference type="EC" id="1.1.2.3"/>
    </reaction>
    <physiologicalReaction direction="left-to-right" evidence="12">
        <dbReference type="Rhea" id="RHEA:19910"/>
    </physiologicalReaction>
</comment>
<dbReference type="InterPro" id="IPR008259">
    <property type="entry name" value="FMN_hydac_DH_AS"/>
</dbReference>
<evidence type="ECO:0000256" key="2">
    <source>
        <dbReference type="ARBA" id="ARBA00001970"/>
    </source>
</evidence>
<dbReference type="AlphaFoldDB" id="A0A165EQD7"/>
<dbReference type="InterPro" id="IPR013785">
    <property type="entry name" value="Aldolase_TIM"/>
</dbReference>
<dbReference type="GO" id="GO:0046872">
    <property type="term" value="F:metal ion binding"/>
    <property type="evidence" value="ECO:0007669"/>
    <property type="project" value="UniProtKB-KW"/>
</dbReference>
<evidence type="ECO:0000256" key="8">
    <source>
        <dbReference type="ARBA" id="ARBA00022723"/>
    </source>
</evidence>
<keyword evidence="11" id="KW-0496">Mitochondrion</keyword>
<dbReference type="EMBL" id="KV423997">
    <property type="protein sequence ID" value="KZT55327.1"/>
    <property type="molecule type" value="Genomic_DNA"/>
</dbReference>
<evidence type="ECO:0000256" key="4">
    <source>
        <dbReference type="ARBA" id="ARBA00011881"/>
    </source>
</evidence>
<reference evidence="20 21" key="1">
    <citation type="journal article" date="2016" name="Mol. Biol. Evol.">
        <title>Comparative Genomics of Early-Diverging Mushroom-Forming Fungi Provides Insights into the Origins of Lignocellulose Decay Capabilities.</title>
        <authorList>
            <person name="Nagy L.G."/>
            <person name="Riley R."/>
            <person name="Tritt A."/>
            <person name="Adam C."/>
            <person name="Daum C."/>
            <person name="Floudas D."/>
            <person name="Sun H."/>
            <person name="Yadav J.S."/>
            <person name="Pangilinan J."/>
            <person name="Larsson K.H."/>
            <person name="Matsuura K."/>
            <person name="Barry K."/>
            <person name="Labutti K."/>
            <person name="Kuo R."/>
            <person name="Ohm R.A."/>
            <person name="Bhattacharya S.S."/>
            <person name="Shirouzu T."/>
            <person name="Yoshinaga Y."/>
            <person name="Martin F.M."/>
            <person name="Grigoriev I.V."/>
            <person name="Hibbett D.S."/>
        </authorList>
    </citation>
    <scope>NUCLEOTIDE SEQUENCE [LARGE SCALE GENOMIC DNA]</scope>
    <source>
        <strain evidence="20 21">HHB12733</strain>
    </source>
</reference>
<comment type="subunit">
    <text evidence="4">Homotetramer.</text>
</comment>
<evidence type="ECO:0000259" key="18">
    <source>
        <dbReference type="PROSITE" id="PS50255"/>
    </source>
</evidence>
<dbReference type="Gene3D" id="3.20.20.70">
    <property type="entry name" value="Aldolase class I"/>
    <property type="match status" value="1"/>
</dbReference>
<sequence length="510" mass="55668">MPQGIWAEVLIVGAAAVAGTVIFSQRVHLDAKPRAKGQAQTTPSGVRIIPYEELQKHTTRESCWIMVKDQIFDVTDFLDLHPGGAAVILKNAGQDATKIYESIHSAGFFETLLKPEQHLGVVDPATLPQVEAVQTEDEIRVEQARKNIPNINLMINLNDIEEEAHSVLSKIGWSYYRSTADTGSAFDSNIAAFSRYWFRPRVLRPVRDIDMSTTILGIPSTMPIFVSPAAMAKLGHPLGEINITRGAAACGIIQGISSNASCTVDEIADARQPGQPLIFQLYVNKDHKITEDTLRKIDKLGFKGIMLTVDAPVLGKRELDMKARGLPVIRGTNNSGAQGTALRAGVANSLGGYFDANLKWDDLAWIRSITSLPIVIKGVQCVEDVELALEYGCAGVLLSNHGGRQLDYAPASIDVLYELRQRRPDILDGKKLEVYCDGGFRRGTDVLKALCLGATAVGFGRPFLFANGAYGEEGVRKVIEILEEEIATSMRLLGVTKLSELKPEMVTRMA</sequence>
<evidence type="ECO:0000256" key="17">
    <source>
        <dbReference type="SAM" id="Phobius"/>
    </source>
</evidence>
<dbReference type="Pfam" id="PF01070">
    <property type="entry name" value="FMN_dh"/>
    <property type="match status" value="1"/>
</dbReference>
<keyword evidence="21" id="KW-1185">Reference proteome</keyword>
<accession>A0A165EQD7</accession>
<dbReference type="CDD" id="cd02922">
    <property type="entry name" value="FCB2_FMN"/>
    <property type="match status" value="1"/>
</dbReference>
<keyword evidence="10" id="KW-0408">Iron</keyword>
<keyword evidence="6" id="KW-0285">Flavoprotein</keyword>
<keyword evidence="7" id="KW-0288">FMN</keyword>
<dbReference type="PROSITE" id="PS00557">
    <property type="entry name" value="FMN_HYDROXY_ACID_DH_1"/>
    <property type="match status" value="1"/>
</dbReference>
<keyword evidence="17" id="KW-0472">Membrane</keyword>
<feature type="domain" description="Cytochrome b5 heme-binding" evidence="18">
    <location>
        <begin position="46"/>
        <end position="123"/>
    </location>
</feature>
<dbReference type="InParanoid" id="A0A165EQD7"/>
<comment type="subcellular location">
    <subcellularLocation>
        <location evidence="3">Mitochondrion intermembrane space</location>
    </subcellularLocation>
</comment>
<protein>
    <recommendedName>
        <fullName evidence="16">L-lactate dehydrogenase (cytochrome)</fullName>
        <ecNumber evidence="15">1.1.2.3</ecNumber>
    </recommendedName>
</protein>
<keyword evidence="17" id="KW-0812">Transmembrane</keyword>
<dbReference type="GO" id="GO:0020037">
    <property type="term" value="F:heme binding"/>
    <property type="evidence" value="ECO:0007669"/>
    <property type="project" value="InterPro"/>
</dbReference>
<evidence type="ECO:0000256" key="15">
    <source>
        <dbReference type="ARBA" id="ARBA00066458"/>
    </source>
</evidence>
<dbReference type="PROSITE" id="PS51349">
    <property type="entry name" value="FMN_HYDROXY_ACID_DH_2"/>
    <property type="match status" value="1"/>
</dbReference>
<dbReference type="STRING" id="1353952.A0A165EQD7"/>
<dbReference type="GO" id="GO:0006089">
    <property type="term" value="P:lactate metabolic process"/>
    <property type="evidence" value="ECO:0007669"/>
    <property type="project" value="TreeGrafter"/>
</dbReference>
<dbReference type="Gene3D" id="3.10.120.10">
    <property type="entry name" value="Cytochrome b5-like heme/steroid binding domain"/>
    <property type="match status" value="1"/>
</dbReference>
<dbReference type="SUPFAM" id="SSF51395">
    <property type="entry name" value="FMN-linked oxidoreductases"/>
    <property type="match status" value="1"/>
</dbReference>
<evidence type="ECO:0000313" key="20">
    <source>
        <dbReference type="EMBL" id="KZT55327.1"/>
    </source>
</evidence>
<dbReference type="EC" id="1.1.2.3" evidence="15"/>
<comment type="similarity">
    <text evidence="13">In the C-terminal section; belongs to the FMN-dependent alpha-hydroxy acid dehydrogenase family.</text>
</comment>
<dbReference type="Proteomes" id="UP000076842">
    <property type="component" value="Unassembled WGS sequence"/>
</dbReference>
<evidence type="ECO:0000256" key="7">
    <source>
        <dbReference type="ARBA" id="ARBA00022643"/>
    </source>
</evidence>
<comment type="similarity">
    <text evidence="14">In the N-terminal section; belongs to the cytochrome b5 family.</text>
</comment>
<evidence type="ECO:0000256" key="11">
    <source>
        <dbReference type="ARBA" id="ARBA00023128"/>
    </source>
</evidence>
<keyword evidence="5" id="KW-0349">Heme</keyword>
<dbReference type="InterPro" id="IPR036400">
    <property type="entry name" value="Cyt_B5-like_heme/steroid_sf"/>
</dbReference>
<keyword evidence="9" id="KW-0560">Oxidoreductase</keyword>
<proteinExistence type="inferred from homology"/>
<evidence type="ECO:0000256" key="3">
    <source>
        <dbReference type="ARBA" id="ARBA00004569"/>
    </source>
</evidence>
<dbReference type="OrthoDB" id="1925334at2759"/>